<evidence type="ECO:0000313" key="2">
    <source>
        <dbReference type="Proteomes" id="UP000631114"/>
    </source>
</evidence>
<dbReference type="Gene3D" id="3.60.10.10">
    <property type="entry name" value="Endonuclease/exonuclease/phosphatase"/>
    <property type="match status" value="1"/>
</dbReference>
<organism evidence="1 2">
    <name type="scientific">Coptis chinensis</name>
    <dbReference type="NCBI Taxonomy" id="261450"/>
    <lineage>
        <taxon>Eukaryota</taxon>
        <taxon>Viridiplantae</taxon>
        <taxon>Streptophyta</taxon>
        <taxon>Embryophyta</taxon>
        <taxon>Tracheophyta</taxon>
        <taxon>Spermatophyta</taxon>
        <taxon>Magnoliopsida</taxon>
        <taxon>Ranunculales</taxon>
        <taxon>Ranunculaceae</taxon>
        <taxon>Coptidoideae</taxon>
        <taxon>Coptis</taxon>
    </lineage>
</organism>
<dbReference type="AlphaFoldDB" id="A0A835IRQ5"/>
<reference evidence="1 2" key="1">
    <citation type="submission" date="2020-10" db="EMBL/GenBank/DDBJ databases">
        <title>The Coptis chinensis genome and diversification of protoberbering-type alkaloids.</title>
        <authorList>
            <person name="Wang B."/>
            <person name="Shu S."/>
            <person name="Song C."/>
            <person name="Liu Y."/>
        </authorList>
    </citation>
    <scope>NUCLEOTIDE SEQUENCE [LARGE SCALE GENOMIC DNA]</scope>
    <source>
        <strain evidence="1">HL-2020</strain>
        <tissue evidence="1">Leaf</tissue>
    </source>
</reference>
<protein>
    <recommendedName>
        <fullName evidence="3">Endonuclease/exonuclease/phosphatase domain-containing protein</fullName>
    </recommendedName>
</protein>
<proteinExistence type="predicted"/>
<dbReference type="PANTHER" id="PTHR33710">
    <property type="entry name" value="BNAC02G09200D PROTEIN"/>
    <property type="match status" value="1"/>
</dbReference>
<sequence>MSTHNPDVICIAEPLIKPPTLLPPVMCRQGFSANFLHNDTPHRVGNIWVFWREGLVVSLVSLSHQQITVRVNSFLISFVHASSSYGLRRELWQDLSQLRMNNEAWAVIGDFNIVSSVVERKGGCRPCLTAMNEFNSFIHSNALIDSTTLGYKFSWCNKRWGSRRMLQKLDRMLVNQEWQQGNVGWRSKILTRKLSYHSPIVGWNSCIPKPHNIPFRFRKAWTHHESLKAVVETSWNEPLYDVPIRKVVKKLKRLKQKLKIWSSEIFGSQAQHIKVLEEELEQIIKAQESDPLDPTLHRGI</sequence>
<dbReference type="PANTHER" id="PTHR33710:SF64">
    <property type="entry name" value="ENDONUCLEASE_EXONUCLEASE_PHOSPHATASE DOMAIN-CONTAINING PROTEIN"/>
    <property type="match status" value="1"/>
</dbReference>
<dbReference type="InterPro" id="IPR036691">
    <property type="entry name" value="Endo/exonu/phosph_ase_sf"/>
</dbReference>
<dbReference type="EMBL" id="JADFTS010000001">
    <property type="protein sequence ID" value="KAF9623885.1"/>
    <property type="molecule type" value="Genomic_DNA"/>
</dbReference>
<accession>A0A835IRQ5</accession>
<gene>
    <name evidence="1" type="ORF">IFM89_005976</name>
</gene>
<evidence type="ECO:0000313" key="1">
    <source>
        <dbReference type="EMBL" id="KAF9623885.1"/>
    </source>
</evidence>
<dbReference type="Proteomes" id="UP000631114">
    <property type="component" value="Unassembled WGS sequence"/>
</dbReference>
<evidence type="ECO:0008006" key="3">
    <source>
        <dbReference type="Google" id="ProtNLM"/>
    </source>
</evidence>
<dbReference type="SUPFAM" id="SSF56219">
    <property type="entry name" value="DNase I-like"/>
    <property type="match status" value="1"/>
</dbReference>
<name>A0A835IRQ5_9MAGN</name>
<keyword evidence="2" id="KW-1185">Reference proteome</keyword>
<comment type="caution">
    <text evidence="1">The sequence shown here is derived from an EMBL/GenBank/DDBJ whole genome shotgun (WGS) entry which is preliminary data.</text>
</comment>
<dbReference type="OrthoDB" id="1742302at2759"/>